<organism evidence="2 3">
    <name type="scientific">Iphiclides podalirius</name>
    <name type="common">scarce swallowtail</name>
    <dbReference type="NCBI Taxonomy" id="110791"/>
    <lineage>
        <taxon>Eukaryota</taxon>
        <taxon>Metazoa</taxon>
        <taxon>Ecdysozoa</taxon>
        <taxon>Arthropoda</taxon>
        <taxon>Hexapoda</taxon>
        <taxon>Insecta</taxon>
        <taxon>Pterygota</taxon>
        <taxon>Neoptera</taxon>
        <taxon>Endopterygota</taxon>
        <taxon>Lepidoptera</taxon>
        <taxon>Glossata</taxon>
        <taxon>Ditrysia</taxon>
        <taxon>Papilionoidea</taxon>
        <taxon>Papilionidae</taxon>
        <taxon>Papilioninae</taxon>
        <taxon>Iphiclides</taxon>
    </lineage>
</organism>
<evidence type="ECO:0000256" key="1">
    <source>
        <dbReference type="SAM" id="MobiDB-lite"/>
    </source>
</evidence>
<feature type="compositionally biased region" description="Basic and acidic residues" evidence="1">
    <location>
        <begin position="17"/>
        <end position="34"/>
    </location>
</feature>
<feature type="non-terminal residue" evidence="2">
    <location>
        <position position="96"/>
    </location>
</feature>
<feature type="region of interest" description="Disordered" evidence="1">
    <location>
        <begin position="17"/>
        <end position="71"/>
    </location>
</feature>
<reference evidence="2" key="1">
    <citation type="submission" date="2022-03" db="EMBL/GenBank/DDBJ databases">
        <authorList>
            <person name="Martin H S."/>
        </authorList>
    </citation>
    <scope>NUCLEOTIDE SEQUENCE</scope>
</reference>
<evidence type="ECO:0000313" key="2">
    <source>
        <dbReference type="EMBL" id="CAH2077313.1"/>
    </source>
</evidence>
<dbReference type="EMBL" id="OW152821">
    <property type="protein sequence ID" value="CAH2077313.1"/>
    <property type="molecule type" value="Genomic_DNA"/>
</dbReference>
<sequence>MRRATAIKNAALGKRAYISERDGGDATPSRERSNAARRPPHVARLERWSPSDGHRSTGLAPTVARNRTSESRAWLHYPASRLQRLLRSECPPRAGD</sequence>
<gene>
    <name evidence="2" type="ORF">IPOD504_LOCUS17650</name>
</gene>
<feature type="compositionally biased region" description="Basic and acidic residues" evidence="1">
    <location>
        <begin position="43"/>
        <end position="55"/>
    </location>
</feature>
<proteinExistence type="predicted"/>
<dbReference type="Proteomes" id="UP000837857">
    <property type="component" value="Chromosome 9"/>
</dbReference>
<evidence type="ECO:0000313" key="3">
    <source>
        <dbReference type="Proteomes" id="UP000837857"/>
    </source>
</evidence>
<name>A0ABN8JA39_9NEOP</name>
<accession>A0ABN8JA39</accession>
<keyword evidence="3" id="KW-1185">Reference proteome</keyword>
<protein>
    <submittedName>
        <fullName evidence="2">Uncharacterized protein</fullName>
    </submittedName>
</protein>